<name>A0A8K1FQL1_PYTOL</name>
<dbReference type="InterPro" id="IPR007185">
    <property type="entry name" value="DNA_pol_a/d/e_bsu"/>
</dbReference>
<evidence type="ECO:0000256" key="4">
    <source>
        <dbReference type="ARBA" id="ARBA00023242"/>
    </source>
</evidence>
<accession>A0A8K1FQL1</accession>
<dbReference type="Gene3D" id="3.60.21.50">
    <property type="match status" value="1"/>
</dbReference>
<evidence type="ECO:0000256" key="3">
    <source>
        <dbReference type="ARBA" id="ARBA00022705"/>
    </source>
</evidence>
<feature type="domain" description="DNA polymerase delta subunit OB-fold" evidence="6">
    <location>
        <begin position="28"/>
        <end position="156"/>
    </location>
</feature>
<keyword evidence="4" id="KW-0539">Nucleus</keyword>
<dbReference type="InterPro" id="IPR040663">
    <property type="entry name" value="DNA_pol_D_N"/>
</dbReference>
<dbReference type="PANTHER" id="PTHR10416:SF0">
    <property type="entry name" value="DNA POLYMERASE DELTA SUBUNIT 2"/>
    <property type="match status" value="1"/>
</dbReference>
<dbReference type="InterPro" id="IPR024826">
    <property type="entry name" value="DNA_pol_delta/II_ssu"/>
</dbReference>
<dbReference type="PANTHER" id="PTHR10416">
    <property type="entry name" value="DNA POLYMERASE DELTA SUBUNIT 2"/>
    <property type="match status" value="1"/>
</dbReference>
<evidence type="ECO:0000313" key="7">
    <source>
        <dbReference type="EMBL" id="TMW69539.1"/>
    </source>
</evidence>
<comment type="similarity">
    <text evidence="2">Belongs to the DNA polymerase delta/II small subunit family.</text>
</comment>
<evidence type="ECO:0000259" key="6">
    <source>
        <dbReference type="Pfam" id="PF18018"/>
    </source>
</evidence>
<dbReference type="GO" id="GO:0043625">
    <property type="term" value="C:delta DNA polymerase complex"/>
    <property type="evidence" value="ECO:0007669"/>
    <property type="project" value="TreeGrafter"/>
</dbReference>
<keyword evidence="3" id="KW-0235">DNA replication</keyword>
<gene>
    <name evidence="7" type="ORF">Poli38472_001695</name>
</gene>
<protein>
    <recommendedName>
        <fullName evidence="9">DNA polymerase delta small subunit</fullName>
    </recommendedName>
</protein>
<reference evidence="7" key="1">
    <citation type="submission" date="2019-03" db="EMBL/GenBank/DDBJ databases">
        <title>Long read genome sequence of the mycoparasitic Pythium oligandrum ATCC 38472 isolated from sugarbeet rhizosphere.</title>
        <authorList>
            <person name="Gaulin E."/>
        </authorList>
    </citation>
    <scope>NUCLEOTIDE SEQUENCE</scope>
    <source>
        <strain evidence="7">ATCC 38472_TT</strain>
    </source>
</reference>
<dbReference type="Proteomes" id="UP000794436">
    <property type="component" value="Unassembled WGS sequence"/>
</dbReference>
<sequence length="452" mass="49768">MQRIVRRSAEYKPTYQRFVLKKKSYTQQYSHIYVSRLLVLRDAVQRRLAPDQQAPLLPKIIDLRPGSDCIIVGTVLKVLEAKPDLFQSLTNDEKIVSLTTMDVHMATKTDQLILEDESGRVELIGDIDAGLYATGVVMGVRGRMIEGKNGFYVEEVFVPGLPPQPALPERGDSEYVALVSGLSIGRNNDATPLKNHLLMDYLAGRVGNQEEKQFISQIVRTIVVGNSVDSDSAVTQPRNGVIQKKKTTEELTLDAAPMRNLDELLSTLASSMSVDVMPGESDPSNHALPQQSFHSCLFPRSARFASFRAVTNPYEAQVGNVAFLGHSGQPLKSLLQCTLPTDDQMVDEGKEDKGTTEHALDCLERCLQWRHAAPTAPDLLTSFPIANDDPFVIESCPHVFFSGNAAKFGTRSIEGPNGQSVRLVLVPSFNETSTVVLVDLKDLSCFPISIDL</sequence>
<dbReference type="EMBL" id="SPLM01000001">
    <property type="protein sequence ID" value="TMW69539.1"/>
    <property type="molecule type" value="Genomic_DNA"/>
</dbReference>
<dbReference type="AlphaFoldDB" id="A0A8K1FQL1"/>
<dbReference type="Pfam" id="PF04042">
    <property type="entry name" value="DNA_pol_E_B"/>
    <property type="match status" value="1"/>
</dbReference>
<comment type="caution">
    <text evidence="7">The sequence shown here is derived from an EMBL/GenBank/DDBJ whole genome shotgun (WGS) entry which is preliminary data.</text>
</comment>
<comment type="subcellular location">
    <subcellularLocation>
        <location evidence="1">Nucleus</location>
    </subcellularLocation>
</comment>
<evidence type="ECO:0000256" key="2">
    <source>
        <dbReference type="ARBA" id="ARBA00006035"/>
    </source>
</evidence>
<dbReference type="Pfam" id="PF18018">
    <property type="entry name" value="DNA_pol_D_N"/>
    <property type="match status" value="1"/>
</dbReference>
<dbReference type="OrthoDB" id="3763at2759"/>
<dbReference type="InterPro" id="IPR041863">
    <property type="entry name" value="PolD2_C"/>
</dbReference>
<organism evidence="7 8">
    <name type="scientific">Pythium oligandrum</name>
    <name type="common">Mycoparasitic fungus</name>
    <dbReference type="NCBI Taxonomy" id="41045"/>
    <lineage>
        <taxon>Eukaryota</taxon>
        <taxon>Sar</taxon>
        <taxon>Stramenopiles</taxon>
        <taxon>Oomycota</taxon>
        <taxon>Peronosporomycetes</taxon>
        <taxon>Pythiales</taxon>
        <taxon>Pythiaceae</taxon>
        <taxon>Pythium</taxon>
    </lineage>
</organism>
<evidence type="ECO:0000259" key="5">
    <source>
        <dbReference type="Pfam" id="PF04042"/>
    </source>
</evidence>
<dbReference type="GO" id="GO:0006271">
    <property type="term" value="P:DNA strand elongation involved in DNA replication"/>
    <property type="evidence" value="ECO:0007669"/>
    <property type="project" value="TreeGrafter"/>
</dbReference>
<proteinExistence type="inferred from homology"/>
<evidence type="ECO:0000313" key="8">
    <source>
        <dbReference type="Proteomes" id="UP000794436"/>
    </source>
</evidence>
<evidence type="ECO:0000256" key="1">
    <source>
        <dbReference type="ARBA" id="ARBA00004123"/>
    </source>
</evidence>
<dbReference type="Gene3D" id="2.40.50.430">
    <property type="match status" value="1"/>
</dbReference>
<dbReference type="GO" id="GO:0003677">
    <property type="term" value="F:DNA binding"/>
    <property type="evidence" value="ECO:0007669"/>
    <property type="project" value="InterPro"/>
</dbReference>
<dbReference type="CDD" id="cd07387">
    <property type="entry name" value="MPP_PolD2_C"/>
    <property type="match status" value="1"/>
</dbReference>
<feature type="domain" description="DNA polymerase alpha/delta/epsilon subunit B" evidence="5">
    <location>
        <begin position="176"/>
        <end position="409"/>
    </location>
</feature>
<keyword evidence="8" id="KW-1185">Reference proteome</keyword>
<evidence type="ECO:0008006" key="9">
    <source>
        <dbReference type="Google" id="ProtNLM"/>
    </source>
</evidence>